<evidence type="ECO:0000313" key="3">
    <source>
        <dbReference type="Proteomes" id="UP000315736"/>
    </source>
</evidence>
<feature type="region of interest" description="Disordered" evidence="1">
    <location>
        <begin position="32"/>
        <end position="52"/>
    </location>
</feature>
<name>A0A554W7X9_9BURK</name>
<dbReference type="Proteomes" id="UP000315736">
    <property type="component" value="Unassembled WGS sequence"/>
</dbReference>
<comment type="caution">
    <text evidence="2">The sequence shown here is derived from an EMBL/GenBank/DDBJ whole genome shotgun (WGS) entry which is preliminary data.</text>
</comment>
<reference evidence="2 3" key="1">
    <citation type="submission" date="2019-07" db="EMBL/GenBank/DDBJ databases">
        <title>Tepidimonas alkaliphilus YIM 72238 draft genome.</title>
        <authorList>
            <person name="Da Costa M.S."/>
            <person name="Froufe H.J.C."/>
            <person name="Egas C."/>
            <person name="Albuquerque L."/>
        </authorList>
    </citation>
    <scope>NUCLEOTIDE SEQUENCE [LARGE SCALE GENOMIC DNA]</scope>
    <source>
        <strain evidence="2 3">YIM 72238</strain>
    </source>
</reference>
<dbReference type="AlphaFoldDB" id="A0A554W7X9"/>
<keyword evidence="3" id="KW-1185">Reference proteome</keyword>
<evidence type="ECO:0000313" key="2">
    <source>
        <dbReference type="EMBL" id="TSE19683.1"/>
    </source>
</evidence>
<dbReference type="EMBL" id="VJNB01000006">
    <property type="protein sequence ID" value="TSE19683.1"/>
    <property type="molecule type" value="Genomic_DNA"/>
</dbReference>
<gene>
    <name evidence="2" type="ORF">Talka_01402</name>
</gene>
<evidence type="ECO:0000256" key="1">
    <source>
        <dbReference type="SAM" id="MobiDB-lite"/>
    </source>
</evidence>
<proteinExistence type="predicted"/>
<accession>A0A554W7X9</accession>
<organism evidence="2 3">
    <name type="scientific">Tepidimonas alkaliphilus</name>
    <dbReference type="NCBI Taxonomy" id="2588942"/>
    <lineage>
        <taxon>Bacteria</taxon>
        <taxon>Pseudomonadati</taxon>
        <taxon>Pseudomonadota</taxon>
        <taxon>Betaproteobacteria</taxon>
        <taxon>Burkholderiales</taxon>
        <taxon>Tepidimonas</taxon>
    </lineage>
</organism>
<protein>
    <submittedName>
        <fullName evidence="2">Uncharacterized protein</fullName>
    </submittedName>
</protein>
<feature type="compositionally biased region" description="Polar residues" evidence="1">
    <location>
        <begin position="36"/>
        <end position="45"/>
    </location>
</feature>
<sequence>MAASVWQAALLGKATARPKALAGSMQVRIERRRPSCTRSTVSTARHCSGAGRAPRGLRDLRWRRTGLGRPRRSMRAGAWRILSAAEAMMRPMVETEGSCRPCWRRQGSSNACRQGPSRDWGRACADGGFCAPGADHGGSGAPDGAGRTWPLALRGCRRPGAAFGTSDTACARTRQRHRWWPPARADPRNAGYAAFVGHPWGSSPQDAPSALPGQSPGCRIRCDEPAWPCSFVEGVPKVSELMQPLTRRTCSS</sequence>